<proteinExistence type="predicted"/>
<dbReference type="OrthoDB" id="10587771at2759"/>
<comment type="caution">
    <text evidence="1">The sequence shown here is derived from an EMBL/GenBank/DDBJ whole genome shotgun (WGS) entry which is preliminary data.</text>
</comment>
<sequence>MSFLKKLLLYRLTEGATTAPSAGAFTTSSTLTTSVTTTELSIIVANANGTVLMDEFYNTIFTGNGSLEKSIQTMVREAVPDLRLLAINSTDKLSKQRALVALAVKMQPFIAPLAASHPNLTAKVTALGEFLNTNRTGRGYGGGGGYGGGWGSSCCCCGWGGGGGGGGGGSGWGNNDLLYLLLNKKNDGDLSTLLPVTPDPLIIIPNCNSVQLIILINIRPFPAFIRIDCTPDYEVANVDGADERKTQLGHCLLGCYEN</sequence>
<accession>A0A1W0X5N3</accession>
<reference evidence="2" key="1">
    <citation type="submission" date="2017-01" db="EMBL/GenBank/DDBJ databases">
        <title>Comparative genomics of anhydrobiosis in the tardigrade Hypsibius dujardini.</title>
        <authorList>
            <person name="Yoshida Y."/>
            <person name="Koutsovoulos G."/>
            <person name="Laetsch D."/>
            <person name="Stevens L."/>
            <person name="Kumar S."/>
            <person name="Horikawa D."/>
            <person name="Ishino K."/>
            <person name="Komine S."/>
            <person name="Tomita M."/>
            <person name="Blaxter M."/>
            <person name="Arakawa K."/>
        </authorList>
    </citation>
    <scope>NUCLEOTIDE SEQUENCE [LARGE SCALE GENOMIC DNA]</scope>
    <source>
        <strain evidence="2">Z151</strain>
    </source>
</reference>
<dbReference type="AlphaFoldDB" id="A0A1W0X5N3"/>
<keyword evidence="2" id="KW-1185">Reference proteome</keyword>
<gene>
    <name evidence="1" type="ORF">BV898_03229</name>
</gene>
<dbReference type="Proteomes" id="UP000192578">
    <property type="component" value="Unassembled WGS sequence"/>
</dbReference>
<name>A0A1W0X5N3_HYPEX</name>
<protein>
    <submittedName>
        <fullName evidence="1">Uncharacterized protein</fullName>
    </submittedName>
</protein>
<dbReference type="EMBL" id="MTYJ01000015">
    <property type="protein sequence ID" value="OQV22793.1"/>
    <property type="molecule type" value="Genomic_DNA"/>
</dbReference>
<organism evidence="1 2">
    <name type="scientific">Hypsibius exemplaris</name>
    <name type="common">Freshwater tardigrade</name>
    <dbReference type="NCBI Taxonomy" id="2072580"/>
    <lineage>
        <taxon>Eukaryota</taxon>
        <taxon>Metazoa</taxon>
        <taxon>Ecdysozoa</taxon>
        <taxon>Tardigrada</taxon>
        <taxon>Eutardigrada</taxon>
        <taxon>Parachela</taxon>
        <taxon>Hypsibioidea</taxon>
        <taxon>Hypsibiidae</taxon>
        <taxon>Hypsibius</taxon>
    </lineage>
</organism>
<evidence type="ECO:0000313" key="2">
    <source>
        <dbReference type="Proteomes" id="UP000192578"/>
    </source>
</evidence>
<evidence type="ECO:0000313" key="1">
    <source>
        <dbReference type="EMBL" id="OQV22793.1"/>
    </source>
</evidence>